<dbReference type="SUPFAM" id="SSF51621">
    <property type="entry name" value="Phosphoenolpyruvate/pyruvate domain"/>
    <property type="match status" value="1"/>
</dbReference>
<evidence type="ECO:0000313" key="10">
    <source>
        <dbReference type="Proteomes" id="UP000201613"/>
    </source>
</evidence>
<dbReference type="OrthoDB" id="9802624at2"/>
<evidence type="ECO:0000256" key="4">
    <source>
        <dbReference type="ARBA" id="ARBA00023239"/>
    </source>
</evidence>
<accession>A0A238LG63</accession>
<dbReference type="GO" id="GO:0016832">
    <property type="term" value="F:aldehyde-lyase activity"/>
    <property type="evidence" value="ECO:0007669"/>
    <property type="project" value="UniProtKB-ARBA"/>
</dbReference>
<dbReference type="InterPro" id="IPR005000">
    <property type="entry name" value="Aldolase/citrate-lyase_domain"/>
</dbReference>
<evidence type="ECO:0000256" key="2">
    <source>
        <dbReference type="ARBA" id="ARBA00005568"/>
    </source>
</evidence>
<keyword evidence="5" id="KW-0670">Pyruvate</keyword>
<dbReference type="EMBL" id="FXZK01000005">
    <property type="protein sequence ID" value="SMY08707.1"/>
    <property type="molecule type" value="Genomic_DNA"/>
</dbReference>
<evidence type="ECO:0000313" key="9">
    <source>
        <dbReference type="EMBL" id="SMY08707.1"/>
    </source>
</evidence>
<dbReference type="RefSeq" id="WP_093992877.1">
    <property type="nucleotide sequence ID" value="NZ_FXZK01000005.1"/>
</dbReference>
<name>A0A238LG63_9RHOB</name>
<proteinExistence type="inferred from homology"/>
<dbReference type="GO" id="GO:0005737">
    <property type="term" value="C:cytoplasm"/>
    <property type="evidence" value="ECO:0007669"/>
    <property type="project" value="TreeGrafter"/>
</dbReference>
<dbReference type="GO" id="GO:0046872">
    <property type="term" value="F:metal ion binding"/>
    <property type="evidence" value="ECO:0007669"/>
    <property type="project" value="UniProtKB-KW"/>
</dbReference>
<gene>
    <name evidence="9" type="primary">hpcH_1</name>
    <name evidence="9" type="ORF">LOM8899_02862</name>
</gene>
<evidence type="ECO:0000256" key="6">
    <source>
        <dbReference type="ARBA" id="ARBA00045074"/>
    </source>
</evidence>
<organism evidence="9 10">
    <name type="scientific">Flavimaricola marinus</name>
    <dbReference type="NCBI Taxonomy" id="1819565"/>
    <lineage>
        <taxon>Bacteria</taxon>
        <taxon>Pseudomonadati</taxon>
        <taxon>Pseudomonadota</taxon>
        <taxon>Alphaproteobacteria</taxon>
        <taxon>Rhodobacterales</taxon>
        <taxon>Paracoccaceae</taxon>
        <taxon>Flavimaricola</taxon>
    </lineage>
</organism>
<dbReference type="InterPro" id="IPR040442">
    <property type="entry name" value="Pyrv_kinase-like_dom_sf"/>
</dbReference>
<dbReference type="PANTHER" id="PTHR30502">
    <property type="entry name" value="2-KETO-3-DEOXY-L-RHAMNONATE ALDOLASE"/>
    <property type="match status" value="1"/>
</dbReference>
<feature type="domain" description="HpcH/HpaI aldolase/citrate lyase" evidence="8">
    <location>
        <begin position="18"/>
        <end position="242"/>
    </location>
</feature>
<comment type="cofactor">
    <cofactor evidence="1">
        <name>a divalent metal cation</name>
        <dbReference type="ChEBI" id="CHEBI:60240"/>
    </cofactor>
</comment>
<dbReference type="Proteomes" id="UP000201613">
    <property type="component" value="Unassembled WGS sequence"/>
</dbReference>
<evidence type="ECO:0000256" key="1">
    <source>
        <dbReference type="ARBA" id="ARBA00001968"/>
    </source>
</evidence>
<dbReference type="Pfam" id="PF03328">
    <property type="entry name" value="HpcH_HpaI"/>
    <property type="match status" value="1"/>
</dbReference>
<dbReference type="AlphaFoldDB" id="A0A238LG63"/>
<comment type="similarity">
    <text evidence="2">Belongs to the HpcH/HpaI aldolase family.</text>
</comment>
<keyword evidence="3" id="KW-0479">Metal-binding</keyword>
<evidence type="ECO:0000256" key="5">
    <source>
        <dbReference type="ARBA" id="ARBA00023317"/>
    </source>
</evidence>
<evidence type="ECO:0000259" key="8">
    <source>
        <dbReference type="Pfam" id="PF03328"/>
    </source>
</evidence>
<keyword evidence="4 9" id="KW-0456">Lyase</keyword>
<comment type="catalytic activity">
    <reaction evidence="6">
        <text>D-glyceraldehyde + pyruvate = 2-dehydro-3-deoxy-L-galactonate</text>
        <dbReference type="Rhea" id="RHEA:80055"/>
        <dbReference type="ChEBI" id="CHEBI:15361"/>
        <dbReference type="ChEBI" id="CHEBI:17378"/>
        <dbReference type="ChEBI" id="CHEBI:75545"/>
    </reaction>
</comment>
<protein>
    <recommendedName>
        <fullName evidence="7">Hydroxypyruvate/pyruvate aldolase</fullName>
    </recommendedName>
</protein>
<dbReference type="Gene3D" id="3.20.20.60">
    <property type="entry name" value="Phosphoenolpyruvate-binding domains"/>
    <property type="match status" value="1"/>
</dbReference>
<reference evidence="9 10" key="1">
    <citation type="submission" date="2017-05" db="EMBL/GenBank/DDBJ databases">
        <authorList>
            <person name="Song R."/>
            <person name="Chenine A.L."/>
            <person name="Ruprecht R.M."/>
        </authorList>
    </citation>
    <scope>NUCLEOTIDE SEQUENCE [LARGE SCALE GENOMIC DNA]</scope>
    <source>
        <strain evidence="9 10">CECT 8899</strain>
    </source>
</reference>
<evidence type="ECO:0000256" key="3">
    <source>
        <dbReference type="ARBA" id="ARBA00022723"/>
    </source>
</evidence>
<keyword evidence="10" id="KW-1185">Reference proteome</keyword>
<dbReference type="FunFam" id="3.20.20.60:FF:000004">
    <property type="entry name" value="5-keto-4-deoxy-D-glucarate aldolase"/>
    <property type="match status" value="1"/>
</dbReference>
<dbReference type="PANTHER" id="PTHR30502:SF0">
    <property type="entry name" value="PHOSPHOENOLPYRUVATE CARBOXYLASE FAMILY PROTEIN"/>
    <property type="match status" value="1"/>
</dbReference>
<dbReference type="InterPro" id="IPR015813">
    <property type="entry name" value="Pyrv/PenolPyrv_kinase-like_dom"/>
</dbReference>
<evidence type="ECO:0000256" key="7">
    <source>
        <dbReference type="ARBA" id="ARBA00068169"/>
    </source>
</evidence>
<dbReference type="InterPro" id="IPR050251">
    <property type="entry name" value="HpcH-HpaI_aldolase"/>
</dbReference>
<sequence length="255" mass="27051">MRNPKNAFKAALQAGTQQIGIWNTIDGKTVVEQLASCGFDWMLVDTEHSPISVTDVMSALQAIAAYPDTSAVVRAAGNDTVEIKRLLDIGVQSLMIPYVQTADEARAAVSAMRYGPHGVRGFAGMTRATRFAKVENYVQTVEDELCLIVQVETISAIGQLEEIASVEGVDAVFIGPADLAASMGHPGNTGHPEVVAVIKDAIARLKAMGKPAGILSLDTAFNRQCIEWGTTFTAVGVDLCLLDDAVRALATSFGK</sequence>